<dbReference type="PANTHER" id="PTHR35743:SF1">
    <property type="entry name" value="NODULIN HOMEOBOX"/>
    <property type="match status" value="1"/>
</dbReference>
<accession>A0A1D6PPE8</accession>
<evidence type="ECO:0000313" key="2">
    <source>
        <dbReference type="EMBL" id="AQK48720.1"/>
    </source>
</evidence>
<keyword evidence="2" id="KW-0238">DNA-binding</keyword>
<feature type="domain" description="Nodulin homeobox N-terminal" evidence="1">
    <location>
        <begin position="1"/>
        <end position="124"/>
    </location>
</feature>
<name>A0A1D6PPE8_MAIZE</name>
<reference evidence="2" key="1">
    <citation type="submission" date="2015-12" db="EMBL/GenBank/DDBJ databases">
        <title>Update maize B73 reference genome by single molecule sequencing technologies.</title>
        <authorList>
            <consortium name="Maize Genome Sequencing Project"/>
            <person name="Ware D."/>
        </authorList>
    </citation>
    <scope>NUCLEOTIDE SEQUENCE</scope>
    <source>
        <tissue evidence="2">Seedling</tissue>
    </source>
</reference>
<dbReference type="GO" id="GO:0009908">
    <property type="term" value="P:flower development"/>
    <property type="evidence" value="ECO:0007669"/>
    <property type="project" value="InterPro"/>
</dbReference>
<dbReference type="EMBL" id="CM000780">
    <property type="protein sequence ID" value="AQK48720.1"/>
    <property type="molecule type" value="Genomic_DNA"/>
</dbReference>
<dbReference type="ExpressionAtlas" id="A0A1D6PPE8">
    <property type="expression patterns" value="baseline and differential"/>
</dbReference>
<protein>
    <submittedName>
        <fullName evidence="2">Putative homeodomain-like transcription factor superfamily protein</fullName>
    </submittedName>
</protein>
<dbReference type="PANTHER" id="PTHR35743">
    <property type="entry name" value="NODULIN HOMEOBOX"/>
    <property type="match status" value="1"/>
</dbReference>
<dbReference type="GO" id="GO:0003697">
    <property type="term" value="F:single-stranded DNA binding"/>
    <property type="evidence" value="ECO:0007669"/>
    <property type="project" value="InterPro"/>
</dbReference>
<keyword evidence="2" id="KW-0371">Homeobox</keyword>
<organism evidence="2">
    <name type="scientific">Zea mays</name>
    <name type="common">Maize</name>
    <dbReference type="NCBI Taxonomy" id="4577"/>
    <lineage>
        <taxon>Eukaryota</taxon>
        <taxon>Viridiplantae</taxon>
        <taxon>Streptophyta</taxon>
        <taxon>Embryophyta</taxon>
        <taxon>Tracheophyta</taxon>
        <taxon>Spermatophyta</taxon>
        <taxon>Magnoliopsida</taxon>
        <taxon>Liliopsida</taxon>
        <taxon>Poales</taxon>
        <taxon>Poaceae</taxon>
        <taxon>PACMAD clade</taxon>
        <taxon>Panicoideae</taxon>
        <taxon>Andropogonodae</taxon>
        <taxon>Andropogoneae</taxon>
        <taxon>Tripsacinae</taxon>
        <taxon>Zea</taxon>
    </lineage>
</organism>
<dbReference type="InterPro" id="IPR039325">
    <property type="entry name" value="NDX"/>
</dbReference>
<proteinExistence type="predicted"/>
<evidence type="ECO:0000259" key="1">
    <source>
        <dbReference type="Pfam" id="PF25246"/>
    </source>
</evidence>
<dbReference type="Pfam" id="PF25246">
    <property type="entry name" value="Nodulin_N"/>
    <property type="match status" value="1"/>
</dbReference>
<gene>
    <name evidence="2" type="ORF">ZEAMMB73_Zm00001d048734</name>
</gene>
<sequence length="128" mass="14288">MIDMVSAVEELSGLSSKELNEMLKESDNFVLQSKAEGGGPKQTLVDMEKLVSSLPLHLIAVCLELRQGPDLTYVLRGMRFLHSLSDLASRHTRLEQVLLDDVKLSEQVMDLIFFLLSILAEQKKVSMG</sequence>
<dbReference type="InterPro" id="IPR057287">
    <property type="entry name" value="Ndx_N"/>
</dbReference>
<dbReference type="AlphaFoldDB" id="A0A1D6PPE8"/>